<dbReference type="GO" id="GO:0005886">
    <property type="term" value="C:plasma membrane"/>
    <property type="evidence" value="ECO:0007669"/>
    <property type="project" value="UniProtKB-SubCell"/>
</dbReference>
<reference evidence="9 10" key="1">
    <citation type="submission" date="2019-12" db="EMBL/GenBank/DDBJ databases">
        <title>Halomonas rutogse sp. nov. isolated from two lakes on Tibetan Plateau.</title>
        <authorList>
            <person name="Gao P."/>
        </authorList>
    </citation>
    <scope>NUCLEOTIDE SEQUENCE [LARGE SCALE GENOMIC DNA]</scope>
    <source>
        <strain evidence="9 10">ZH2S</strain>
    </source>
</reference>
<proteinExistence type="inferred from homology"/>
<evidence type="ECO:0000256" key="6">
    <source>
        <dbReference type="ARBA" id="ARBA00023136"/>
    </source>
</evidence>
<evidence type="ECO:0000313" key="9">
    <source>
        <dbReference type="EMBL" id="MWJ27599.1"/>
    </source>
</evidence>
<comment type="similarity">
    <text evidence="2">Belongs to the CPA3 antiporters (TC 2.A.63) subunit B family.</text>
</comment>
<dbReference type="PANTHER" id="PTHR33932:SF4">
    <property type="entry name" value="NA(+)_H(+) ANTIPORTER SUBUNIT B"/>
    <property type="match status" value="1"/>
</dbReference>
<feature type="transmembrane region" description="Helical" evidence="7">
    <location>
        <begin position="39"/>
        <end position="59"/>
    </location>
</feature>
<feature type="transmembrane region" description="Helical" evidence="7">
    <location>
        <begin position="111"/>
        <end position="135"/>
    </location>
</feature>
<dbReference type="NCBIfam" id="NF009163">
    <property type="entry name" value="PRK12509.1"/>
    <property type="match status" value="1"/>
</dbReference>
<accession>A0A7X3KPL1</accession>
<dbReference type="Proteomes" id="UP000437638">
    <property type="component" value="Unassembled WGS sequence"/>
</dbReference>
<evidence type="ECO:0000256" key="4">
    <source>
        <dbReference type="ARBA" id="ARBA00022692"/>
    </source>
</evidence>
<dbReference type="AlphaFoldDB" id="A0A7X3KPL1"/>
<evidence type="ECO:0000256" key="5">
    <source>
        <dbReference type="ARBA" id="ARBA00022989"/>
    </source>
</evidence>
<name>A0A7X3KPL1_9GAMM</name>
<dbReference type="Pfam" id="PF04039">
    <property type="entry name" value="MnhB"/>
    <property type="match status" value="1"/>
</dbReference>
<gene>
    <name evidence="9" type="ORF">GPM19_05160</name>
</gene>
<sequence>MIRSGTLILNVTARLLLPLQLLFSVFLLLRGHDEPGGGFIAGLVGAGAFVLYLFAYGRASLHAMLKVTPQDLVGAGLLLGICSTLPAWWYGEPFFTAHWWTVPIIGFKASTTLIFDIGVYLTVLGSVLTAITSLVRTDQEEHRDSAEEVPWNR</sequence>
<dbReference type="PANTHER" id="PTHR33932">
    <property type="entry name" value="NA(+)/H(+) ANTIPORTER SUBUNIT B"/>
    <property type="match status" value="1"/>
</dbReference>
<dbReference type="EMBL" id="WTKP01000003">
    <property type="protein sequence ID" value="MWJ27599.1"/>
    <property type="molecule type" value="Genomic_DNA"/>
</dbReference>
<feature type="domain" description="Na+/H+ antiporter MnhB subunit-related protein" evidence="8">
    <location>
        <begin position="8"/>
        <end position="129"/>
    </location>
</feature>
<keyword evidence="10" id="KW-1185">Reference proteome</keyword>
<evidence type="ECO:0000256" key="3">
    <source>
        <dbReference type="ARBA" id="ARBA00022475"/>
    </source>
</evidence>
<comment type="subcellular location">
    <subcellularLocation>
        <location evidence="1">Cell membrane</location>
        <topology evidence="1">Multi-pass membrane protein</topology>
    </subcellularLocation>
</comment>
<protein>
    <submittedName>
        <fullName evidence="9">Na+/H+ antiporter subunit B</fullName>
    </submittedName>
</protein>
<keyword evidence="5 7" id="KW-1133">Transmembrane helix</keyword>
<dbReference type="InterPro" id="IPR050622">
    <property type="entry name" value="CPA3_antiporter_subunitB"/>
</dbReference>
<dbReference type="InterPro" id="IPR007182">
    <property type="entry name" value="MnhB"/>
</dbReference>
<comment type="caution">
    <text evidence="9">The sequence shown here is derived from an EMBL/GenBank/DDBJ whole genome shotgun (WGS) entry which is preliminary data.</text>
</comment>
<keyword evidence="3" id="KW-1003">Cell membrane</keyword>
<evidence type="ECO:0000256" key="7">
    <source>
        <dbReference type="SAM" id="Phobius"/>
    </source>
</evidence>
<keyword evidence="4 7" id="KW-0812">Transmembrane</keyword>
<evidence type="ECO:0000256" key="2">
    <source>
        <dbReference type="ARBA" id="ARBA00009425"/>
    </source>
</evidence>
<dbReference type="RefSeq" id="WP_160417813.1">
    <property type="nucleotide sequence ID" value="NZ_WTKP01000003.1"/>
</dbReference>
<evidence type="ECO:0000259" key="8">
    <source>
        <dbReference type="Pfam" id="PF04039"/>
    </source>
</evidence>
<evidence type="ECO:0000313" key="10">
    <source>
        <dbReference type="Proteomes" id="UP000437638"/>
    </source>
</evidence>
<feature type="transmembrane region" description="Helical" evidence="7">
    <location>
        <begin position="7"/>
        <end position="27"/>
    </location>
</feature>
<evidence type="ECO:0000256" key="1">
    <source>
        <dbReference type="ARBA" id="ARBA00004651"/>
    </source>
</evidence>
<keyword evidence="6 7" id="KW-0472">Membrane</keyword>
<feature type="transmembrane region" description="Helical" evidence="7">
    <location>
        <begin position="71"/>
        <end position="91"/>
    </location>
</feature>
<organism evidence="9 10">
    <name type="scientific">Vreelandella zhuhanensis</name>
    <dbReference type="NCBI Taxonomy" id="2684210"/>
    <lineage>
        <taxon>Bacteria</taxon>
        <taxon>Pseudomonadati</taxon>
        <taxon>Pseudomonadota</taxon>
        <taxon>Gammaproteobacteria</taxon>
        <taxon>Oceanospirillales</taxon>
        <taxon>Halomonadaceae</taxon>
        <taxon>Vreelandella</taxon>
    </lineage>
</organism>